<proteinExistence type="predicted"/>
<dbReference type="EMBL" id="JBHULN010000008">
    <property type="protein sequence ID" value="MFD2571869.1"/>
    <property type="molecule type" value="Genomic_DNA"/>
</dbReference>
<protein>
    <recommendedName>
        <fullName evidence="1">Globin domain-containing protein</fullName>
    </recommendedName>
</protein>
<dbReference type="RefSeq" id="WP_381523776.1">
    <property type="nucleotide sequence ID" value="NZ_JBHULN010000008.1"/>
</dbReference>
<organism evidence="2 3">
    <name type="scientific">Spirosoma soli</name>
    <dbReference type="NCBI Taxonomy" id="1770529"/>
    <lineage>
        <taxon>Bacteria</taxon>
        <taxon>Pseudomonadati</taxon>
        <taxon>Bacteroidota</taxon>
        <taxon>Cytophagia</taxon>
        <taxon>Cytophagales</taxon>
        <taxon>Cytophagaceae</taxon>
        <taxon>Spirosoma</taxon>
    </lineage>
</organism>
<evidence type="ECO:0000313" key="3">
    <source>
        <dbReference type="Proteomes" id="UP001597469"/>
    </source>
</evidence>
<evidence type="ECO:0000313" key="2">
    <source>
        <dbReference type="EMBL" id="MFD2571869.1"/>
    </source>
</evidence>
<evidence type="ECO:0000259" key="1">
    <source>
        <dbReference type="PROSITE" id="PS01033"/>
    </source>
</evidence>
<gene>
    <name evidence="2" type="ORF">ACFSUS_14590</name>
</gene>
<accession>A0ABW5M5A3</accession>
<dbReference type="Proteomes" id="UP001597469">
    <property type="component" value="Unassembled WGS sequence"/>
</dbReference>
<dbReference type="InterPro" id="IPR000971">
    <property type="entry name" value="Globin"/>
</dbReference>
<keyword evidence="3" id="KW-1185">Reference proteome</keyword>
<dbReference type="InterPro" id="IPR012292">
    <property type="entry name" value="Globin/Proto"/>
</dbReference>
<comment type="caution">
    <text evidence="2">The sequence shown here is derived from an EMBL/GenBank/DDBJ whole genome shotgun (WGS) entry which is preliminary data.</text>
</comment>
<sequence length="136" mass="15815">MTEEQITLVQRTWRLLRPIDPQLLSNVFLTRLELEGSSWRPLASFRLKGEAAALIDEFSMIIARLNQPEATNIRLLSLATHYLPDVISPQQILYLGRALMWTIQQALGTDWTPEVEQAWRQCYFDMGEILTRNGKW</sequence>
<dbReference type="SUPFAM" id="SSF46458">
    <property type="entry name" value="Globin-like"/>
    <property type="match status" value="1"/>
</dbReference>
<name>A0ABW5M5A3_9BACT</name>
<reference evidence="3" key="1">
    <citation type="journal article" date="2019" name="Int. J. Syst. Evol. Microbiol.">
        <title>The Global Catalogue of Microorganisms (GCM) 10K type strain sequencing project: providing services to taxonomists for standard genome sequencing and annotation.</title>
        <authorList>
            <consortium name="The Broad Institute Genomics Platform"/>
            <consortium name="The Broad Institute Genome Sequencing Center for Infectious Disease"/>
            <person name="Wu L."/>
            <person name="Ma J."/>
        </authorList>
    </citation>
    <scope>NUCLEOTIDE SEQUENCE [LARGE SCALE GENOMIC DNA]</scope>
    <source>
        <strain evidence="3">KCTC 42805</strain>
    </source>
</reference>
<dbReference type="PROSITE" id="PS01033">
    <property type="entry name" value="GLOBIN"/>
    <property type="match status" value="1"/>
</dbReference>
<dbReference type="Gene3D" id="1.10.490.10">
    <property type="entry name" value="Globins"/>
    <property type="match status" value="1"/>
</dbReference>
<dbReference type="InterPro" id="IPR009050">
    <property type="entry name" value="Globin-like_sf"/>
</dbReference>
<feature type="domain" description="Globin" evidence="1">
    <location>
        <begin position="1"/>
        <end position="135"/>
    </location>
</feature>